<keyword evidence="3" id="KW-0238">DNA-binding</keyword>
<evidence type="ECO:0000259" key="5">
    <source>
        <dbReference type="PROSITE" id="PS50931"/>
    </source>
</evidence>
<keyword evidence="2" id="KW-0805">Transcription regulation</keyword>
<evidence type="ECO:0000256" key="1">
    <source>
        <dbReference type="ARBA" id="ARBA00009437"/>
    </source>
</evidence>
<gene>
    <name evidence="6" type="ORF">H8R91_02700</name>
</gene>
<dbReference type="CDD" id="cd05466">
    <property type="entry name" value="PBP2_LTTR_substrate"/>
    <property type="match status" value="1"/>
</dbReference>
<evidence type="ECO:0000256" key="3">
    <source>
        <dbReference type="ARBA" id="ARBA00023125"/>
    </source>
</evidence>
<organism evidence="6 7">
    <name type="scientific">Ruminococcus intestinalis</name>
    <dbReference type="NCBI Taxonomy" id="2763066"/>
    <lineage>
        <taxon>Bacteria</taxon>
        <taxon>Bacillati</taxon>
        <taxon>Bacillota</taxon>
        <taxon>Clostridia</taxon>
        <taxon>Eubacteriales</taxon>
        <taxon>Oscillospiraceae</taxon>
        <taxon>Ruminococcus</taxon>
    </lineage>
</organism>
<evidence type="ECO:0000313" key="6">
    <source>
        <dbReference type="EMBL" id="MBC5727457.1"/>
    </source>
</evidence>
<dbReference type="InterPro" id="IPR036388">
    <property type="entry name" value="WH-like_DNA-bd_sf"/>
</dbReference>
<dbReference type="InterPro" id="IPR036390">
    <property type="entry name" value="WH_DNA-bd_sf"/>
</dbReference>
<evidence type="ECO:0000256" key="4">
    <source>
        <dbReference type="ARBA" id="ARBA00023163"/>
    </source>
</evidence>
<proteinExistence type="inferred from homology"/>
<accession>A0ABR7HIZ0</accession>
<dbReference type="Pfam" id="PF03466">
    <property type="entry name" value="LysR_substrate"/>
    <property type="match status" value="1"/>
</dbReference>
<feature type="domain" description="HTH lysR-type" evidence="5">
    <location>
        <begin position="1"/>
        <end position="58"/>
    </location>
</feature>
<dbReference type="InterPro" id="IPR000847">
    <property type="entry name" value="LysR_HTH_N"/>
</dbReference>
<sequence>MDINQLKCFISVARTLNFSEAARRNYVSQSTVSRYIIDLEKEFGVQLFIRSHRDVLLTNEGKTLLPYAIEIVETLNKATSIIKQMHDGGKGRITVACDQTSFSFPTKCIKEFRKRYPDITVDVKELDGSENGNVLGGDYDFCFMPRDMLPESSSVESIVTHSEQLYVIADKTNTAAKQKNISMADLANEKLVLLSENVSPILYMEVMDLYRTFHISPKITNTFDDVKSMYMAVAAGMGISIVPSSLLNFSSDKSCSSIPLSDADTSISYVMAWSKSATNPVAKHFLELVKEYANDVDNIYGL</sequence>
<dbReference type="PRINTS" id="PR00039">
    <property type="entry name" value="HTHLYSR"/>
</dbReference>
<dbReference type="Proteomes" id="UP000636755">
    <property type="component" value="Unassembled WGS sequence"/>
</dbReference>
<keyword evidence="7" id="KW-1185">Reference proteome</keyword>
<dbReference type="SUPFAM" id="SSF46785">
    <property type="entry name" value="Winged helix' DNA-binding domain"/>
    <property type="match status" value="1"/>
</dbReference>
<dbReference type="InterPro" id="IPR005119">
    <property type="entry name" value="LysR_subst-bd"/>
</dbReference>
<dbReference type="PANTHER" id="PTHR30346">
    <property type="entry name" value="TRANSCRIPTIONAL DUAL REGULATOR HCAR-RELATED"/>
    <property type="match status" value="1"/>
</dbReference>
<dbReference type="RefSeq" id="WP_186934763.1">
    <property type="nucleotide sequence ID" value="NZ_JACOPS010000001.1"/>
</dbReference>
<keyword evidence="4" id="KW-0804">Transcription</keyword>
<dbReference type="EMBL" id="JACOPS010000001">
    <property type="protein sequence ID" value="MBC5727457.1"/>
    <property type="molecule type" value="Genomic_DNA"/>
</dbReference>
<comment type="similarity">
    <text evidence="1">Belongs to the LysR transcriptional regulatory family.</text>
</comment>
<dbReference type="PROSITE" id="PS50931">
    <property type="entry name" value="HTH_LYSR"/>
    <property type="match status" value="1"/>
</dbReference>
<dbReference type="SUPFAM" id="SSF53850">
    <property type="entry name" value="Periplasmic binding protein-like II"/>
    <property type="match status" value="1"/>
</dbReference>
<name>A0ABR7HIZ0_9FIRM</name>
<evidence type="ECO:0000313" key="7">
    <source>
        <dbReference type="Proteomes" id="UP000636755"/>
    </source>
</evidence>
<dbReference type="Gene3D" id="1.10.10.10">
    <property type="entry name" value="Winged helix-like DNA-binding domain superfamily/Winged helix DNA-binding domain"/>
    <property type="match status" value="1"/>
</dbReference>
<dbReference type="Pfam" id="PF00126">
    <property type="entry name" value="HTH_1"/>
    <property type="match status" value="1"/>
</dbReference>
<dbReference type="Gene3D" id="3.40.190.10">
    <property type="entry name" value="Periplasmic binding protein-like II"/>
    <property type="match status" value="2"/>
</dbReference>
<reference evidence="6 7" key="1">
    <citation type="submission" date="2020-08" db="EMBL/GenBank/DDBJ databases">
        <title>Genome public.</title>
        <authorList>
            <person name="Liu C."/>
            <person name="Sun Q."/>
        </authorList>
    </citation>
    <scope>NUCLEOTIDE SEQUENCE [LARGE SCALE GENOMIC DNA]</scope>
    <source>
        <strain evidence="6 7">NSJ-71</strain>
    </source>
</reference>
<protein>
    <submittedName>
        <fullName evidence="6">LysR family transcriptional regulator</fullName>
    </submittedName>
</protein>
<evidence type="ECO:0000256" key="2">
    <source>
        <dbReference type="ARBA" id="ARBA00023015"/>
    </source>
</evidence>
<comment type="caution">
    <text evidence="6">The sequence shown here is derived from an EMBL/GenBank/DDBJ whole genome shotgun (WGS) entry which is preliminary data.</text>
</comment>
<dbReference type="PANTHER" id="PTHR30346:SF28">
    <property type="entry name" value="HTH-TYPE TRANSCRIPTIONAL REGULATOR CYNR"/>
    <property type="match status" value="1"/>
</dbReference>